<dbReference type="OrthoDB" id="1413014at2759"/>
<evidence type="ECO:0000256" key="16">
    <source>
        <dbReference type="SAM" id="Phobius"/>
    </source>
</evidence>
<dbReference type="Gene3D" id="1.20.58.760">
    <property type="entry name" value="Peptidase M41"/>
    <property type="match status" value="1"/>
</dbReference>
<dbReference type="Pfam" id="PF00004">
    <property type="entry name" value="AAA"/>
    <property type="match status" value="1"/>
</dbReference>
<evidence type="ECO:0000313" key="19">
    <source>
        <dbReference type="Proteomes" id="UP000192578"/>
    </source>
</evidence>
<dbReference type="GO" id="GO:0046872">
    <property type="term" value="F:metal ion binding"/>
    <property type="evidence" value="ECO:0007669"/>
    <property type="project" value="UniProtKB-KW"/>
</dbReference>
<accession>A0A1W0WLM1</accession>
<dbReference type="FunFam" id="1.10.8.60:FF:000001">
    <property type="entry name" value="ATP-dependent zinc metalloprotease FtsH"/>
    <property type="match status" value="1"/>
</dbReference>
<keyword evidence="12 18" id="KW-0482">Metalloprotease</keyword>
<dbReference type="PROSITE" id="PS00674">
    <property type="entry name" value="AAA"/>
    <property type="match status" value="1"/>
</dbReference>
<keyword evidence="9" id="KW-0378">Hydrolase</keyword>
<dbReference type="InterPro" id="IPR000642">
    <property type="entry name" value="Peptidase_M41"/>
</dbReference>
<dbReference type="HAMAP" id="MF_01458">
    <property type="entry name" value="FtsH"/>
    <property type="match status" value="1"/>
</dbReference>
<dbReference type="GO" id="GO:0004222">
    <property type="term" value="F:metalloendopeptidase activity"/>
    <property type="evidence" value="ECO:0007669"/>
    <property type="project" value="InterPro"/>
</dbReference>
<dbReference type="SMART" id="SM00382">
    <property type="entry name" value="AAA"/>
    <property type="match status" value="1"/>
</dbReference>
<dbReference type="SUPFAM" id="SSF140990">
    <property type="entry name" value="FtsH protease domain-like"/>
    <property type="match status" value="1"/>
</dbReference>
<evidence type="ECO:0000256" key="8">
    <source>
        <dbReference type="ARBA" id="ARBA00022741"/>
    </source>
</evidence>
<keyword evidence="16" id="KW-1133">Transmembrane helix</keyword>
<keyword evidence="10" id="KW-0862">Zinc</keyword>
<dbReference type="InterPro" id="IPR003593">
    <property type="entry name" value="AAA+_ATPase"/>
</dbReference>
<feature type="transmembrane region" description="Helical" evidence="16">
    <location>
        <begin position="242"/>
        <end position="265"/>
    </location>
</feature>
<evidence type="ECO:0000256" key="15">
    <source>
        <dbReference type="SAM" id="MobiDB-lite"/>
    </source>
</evidence>
<dbReference type="InterPro" id="IPR027417">
    <property type="entry name" value="P-loop_NTPase"/>
</dbReference>
<dbReference type="Pfam" id="PF01434">
    <property type="entry name" value="Peptidase_M41"/>
    <property type="match status" value="1"/>
</dbReference>
<evidence type="ECO:0000256" key="10">
    <source>
        <dbReference type="ARBA" id="ARBA00022833"/>
    </source>
</evidence>
<evidence type="ECO:0000256" key="4">
    <source>
        <dbReference type="ARBA" id="ARBA00010044"/>
    </source>
</evidence>
<dbReference type="Gene3D" id="3.40.50.300">
    <property type="entry name" value="P-loop containing nucleotide triphosphate hydrolases"/>
    <property type="match status" value="1"/>
</dbReference>
<keyword evidence="8" id="KW-0547">Nucleotide-binding</keyword>
<dbReference type="FunFam" id="1.20.58.760:FF:000002">
    <property type="entry name" value="ATP-dependent zinc metalloprotease FtsH"/>
    <property type="match status" value="1"/>
</dbReference>
<dbReference type="GO" id="GO:0005743">
    <property type="term" value="C:mitochondrial inner membrane"/>
    <property type="evidence" value="ECO:0007669"/>
    <property type="project" value="TreeGrafter"/>
</dbReference>
<dbReference type="EMBL" id="MTYJ01000078">
    <property type="protein sequence ID" value="OQV16111.1"/>
    <property type="molecule type" value="Genomic_DNA"/>
</dbReference>
<evidence type="ECO:0000259" key="17">
    <source>
        <dbReference type="SMART" id="SM00382"/>
    </source>
</evidence>
<comment type="subcellular location">
    <subcellularLocation>
        <location evidence="3">Membrane</location>
    </subcellularLocation>
    <subcellularLocation>
        <location evidence="2">Mitochondrion</location>
    </subcellularLocation>
</comment>
<keyword evidence="19" id="KW-1185">Reference proteome</keyword>
<dbReference type="GO" id="GO:0004176">
    <property type="term" value="F:ATP-dependent peptidase activity"/>
    <property type="evidence" value="ECO:0007669"/>
    <property type="project" value="InterPro"/>
</dbReference>
<dbReference type="PANTHER" id="PTHR23076">
    <property type="entry name" value="METALLOPROTEASE M41 FTSH"/>
    <property type="match status" value="1"/>
</dbReference>
<evidence type="ECO:0000256" key="3">
    <source>
        <dbReference type="ARBA" id="ARBA00004370"/>
    </source>
</evidence>
<evidence type="ECO:0000256" key="11">
    <source>
        <dbReference type="ARBA" id="ARBA00022840"/>
    </source>
</evidence>
<comment type="similarity">
    <text evidence="4">In the C-terminal section; belongs to the peptidase M41 family.</text>
</comment>
<evidence type="ECO:0000256" key="2">
    <source>
        <dbReference type="ARBA" id="ARBA00004173"/>
    </source>
</evidence>
<dbReference type="GO" id="GO:0016887">
    <property type="term" value="F:ATP hydrolysis activity"/>
    <property type="evidence" value="ECO:0007669"/>
    <property type="project" value="InterPro"/>
</dbReference>
<protein>
    <submittedName>
        <fullName evidence="18">ATP-dependent zinc metalloprotease YME1-like protein</fullName>
    </submittedName>
</protein>
<keyword evidence="13" id="KW-0496">Mitochondrion</keyword>
<dbReference type="InterPro" id="IPR041569">
    <property type="entry name" value="AAA_lid_3"/>
</dbReference>
<dbReference type="CDD" id="cd19501">
    <property type="entry name" value="RecA-like_FtsH"/>
    <property type="match status" value="1"/>
</dbReference>
<evidence type="ECO:0000256" key="14">
    <source>
        <dbReference type="ARBA" id="ARBA00023136"/>
    </source>
</evidence>
<dbReference type="InterPro" id="IPR005936">
    <property type="entry name" value="FtsH"/>
</dbReference>
<keyword evidence="6" id="KW-0645">Protease</keyword>
<feature type="domain" description="AAA+ ATPase" evidence="17">
    <location>
        <begin position="318"/>
        <end position="455"/>
    </location>
</feature>
<proteinExistence type="inferred from homology"/>
<evidence type="ECO:0000256" key="5">
    <source>
        <dbReference type="ARBA" id="ARBA00010550"/>
    </source>
</evidence>
<dbReference type="InterPro" id="IPR003959">
    <property type="entry name" value="ATPase_AAA_core"/>
</dbReference>
<evidence type="ECO:0000256" key="7">
    <source>
        <dbReference type="ARBA" id="ARBA00022723"/>
    </source>
</evidence>
<name>A0A1W0WLM1_HYPEX</name>
<dbReference type="InterPro" id="IPR037219">
    <property type="entry name" value="Peptidase_M41-like"/>
</dbReference>
<evidence type="ECO:0000256" key="12">
    <source>
        <dbReference type="ARBA" id="ARBA00023049"/>
    </source>
</evidence>
<evidence type="ECO:0000256" key="9">
    <source>
        <dbReference type="ARBA" id="ARBA00022801"/>
    </source>
</evidence>
<comment type="caution">
    <text evidence="18">The sequence shown here is derived from an EMBL/GenBank/DDBJ whole genome shotgun (WGS) entry which is preliminary data.</text>
</comment>
<reference evidence="19" key="1">
    <citation type="submission" date="2017-01" db="EMBL/GenBank/DDBJ databases">
        <title>Comparative genomics of anhydrobiosis in the tardigrade Hypsibius dujardini.</title>
        <authorList>
            <person name="Yoshida Y."/>
            <person name="Koutsovoulos G."/>
            <person name="Laetsch D."/>
            <person name="Stevens L."/>
            <person name="Kumar S."/>
            <person name="Horikawa D."/>
            <person name="Ishino K."/>
            <person name="Komine S."/>
            <person name="Tomita M."/>
            <person name="Blaxter M."/>
            <person name="Arakawa K."/>
        </authorList>
    </citation>
    <scope>NUCLEOTIDE SEQUENCE [LARGE SCALE GENOMIC DNA]</scope>
    <source>
        <strain evidence="19">Z151</strain>
    </source>
</reference>
<feature type="compositionally biased region" description="Low complexity" evidence="15">
    <location>
        <begin position="144"/>
        <end position="159"/>
    </location>
</feature>
<comment type="similarity">
    <text evidence="5">In the N-terminal section; belongs to the AAA ATPase family.</text>
</comment>
<evidence type="ECO:0000256" key="13">
    <source>
        <dbReference type="ARBA" id="ARBA00023128"/>
    </source>
</evidence>
<keyword evidence="14 16" id="KW-0472">Membrane</keyword>
<dbReference type="FunFam" id="3.40.50.300:FF:000175">
    <property type="entry name" value="ATP-dependent zinc metalloprotease FTSH 4"/>
    <property type="match status" value="1"/>
</dbReference>
<dbReference type="SUPFAM" id="SSF52540">
    <property type="entry name" value="P-loop containing nucleoside triphosphate hydrolases"/>
    <property type="match status" value="1"/>
</dbReference>
<dbReference type="Gene3D" id="1.10.8.60">
    <property type="match status" value="1"/>
</dbReference>
<dbReference type="Pfam" id="PF17862">
    <property type="entry name" value="AAA_lid_3"/>
    <property type="match status" value="1"/>
</dbReference>
<sequence>MEQAGLGLVETLIGGSEFFTMLASPGATMSVRGLHWLNSRSSPRRSATSSVKTAQDSVSSTVTNLVGTFKDLSPQDMLRILSVVTPADLLSPSTTSVGQHPRDLTHVGRYLGRFPLPASQVEFLTRKAVETTQKRSFTSRRPSKSLSGGSTTQSSSSAKLQEVLGDNGNTLADWLKKAKLINAAPLKIVTDDHVRKYLTTDTSGKASDEEFVRARLAFLEGYLAANDGRVKGVKTPSLLRSMFFLGLSMLALTVGLAFLTGAWSFKVMMGLDQREVKPEDVHVTFEDVKGCDEAKEELMQIVEYLRNPDRFSALGGKLPKGVLLVGPPGTGKTLLARAVAGQAGVPFFQAVGSEFDEILVGQGARRVRDLFAAAKERAPCVIFIDEIDAVGSKRTNSVLHPHANQTINQLLAEMDGFHQTEGVIVLGATNRQEDLDRALTRPGRFDIEVHVSMPDLKGRSEILHYYMDKLVLAPNVKIDTLARGTAGFTGADIENMVNQAALSAASDGMTAVTLEYLEKARDKVLMGPSKKSRIPDEEANLITAYHEGGHTLVAHYTKGSMPLHKVTIIPRGPSLGHTAYLPEKEMYHQKKSEMMAMLDTLMAGRAAEELIFGTDCITSGASDDLRKASDLASNMVKMYGMSDKVGLRYYGREEERDILSAGKDVGPATAEIIDTEIKRILQESYERAKTILRQHTKEHRLIAEALMEHETLDADEIKSVILGQGMAKKGILA</sequence>
<gene>
    <name evidence="18" type="ORF">BV898_09747</name>
</gene>
<feature type="region of interest" description="Disordered" evidence="15">
    <location>
        <begin position="132"/>
        <end position="159"/>
    </location>
</feature>
<dbReference type="PANTHER" id="PTHR23076:SF97">
    <property type="entry name" value="ATP-DEPENDENT ZINC METALLOPROTEASE YME1L1"/>
    <property type="match status" value="1"/>
</dbReference>
<keyword evidence="16" id="KW-0812">Transmembrane</keyword>
<keyword evidence="7" id="KW-0479">Metal-binding</keyword>
<evidence type="ECO:0000256" key="6">
    <source>
        <dbReference type="ARBA" id="ARBA00022670"/>
    </source>
</evidence>
<dbReference type="InterPro" id="IPR003960">
    <property type="entry name" value="ATPase_AAA_CS"/>
</dbReference>
<evidence type="ECO:0000256" key="1">
    <source>
        <dbReference type="ARBA" id="ARBA00001947"/>
    </source>
</evidence>
<dbReference type="GO" id="GO:0005524">
    <property type="term" value="F:ATP binding"/>
    <property type="evidence" value="ECO:0007669"/>
    <property type="project" value="UniProtKB-KW"/>
</dbReference>
<dbReference type="Proteomes" id="UP000192578">
    <property type="component" value="Unassembled WGS sequence"/>
</dbReference>
<organism evidence="18 19">
    <name type="scientific">Hypsibius exemplaris</name>
    <name type="common">Freshwater tardigrade</name>
    <dbReference type="NCBI Taxonomy" id="2072580"/>
    <lineage>
        <taxon>Eukaryota</taxon>
        <taxon>Metazoa</taxon>
        <taxon>Ecdysozoa</taxon>
        <taxon>Tardigrada</taxon>
        <taxon>Eutardigrada</taxon>
        <taxon>Parachela</taxon>
        <taxon>Hypsibioidea</taxon>
        <taxon>Hypsibiidae</taxon>
        <taxon>Hypsibius</taxon>
    </lineage>
</organism>
<keyword evidence="11" id="KW-0067">ATP-binding</keyword>
<dbReference type="GO" id="GO:0006515">
    <property type="term" value="P:protein quality control for misfolded or incompletely synthesized proteins"/>
    <property type="evidence" value="ECO:0007669"/>
    <property type="project" value="TreeGrafter"/>
</dbReference>
<dbReference type="NCBIfam" id="TIGR01241">
    <property type="entry name" value="FtsH_fam"/>
    <property type="match status" value="1"/>
</dbReference>
<dbReference type="AlphaFoldDB" id="A0A1W0WLM1"/>
<dbReference type="GO" id="GO:0007005">
    <property type="term" value="P:mitochondrion organization"/>
    <property type="evidence" value="ECO:0007669"/>
    <property type="project" value="TreeGrafter"/>
</dbReference>
<comment type="cofactor">
    <cofactor evidence="1">
        <name>Zn(2+)</name>
        <dbReference type="ChEBI" id="CHEBI:29105"/>
    </cofactor>
</comment>
<evidence type="ECO:0000313" key="18">
    <source>
        <dbReference type="EMBL" id="OQV16111.1"/>
    </source>
</evidence>